<feature type="compositionally biased region" description="Basic and acidic residues" evidence="1">
    <location>
        <begin position="155"/>
        <end position="165"/>
    </location>
</feature>
<accession>A0AAW0BBJ7</accession>
<dbReference type="Proteomes" id="UP001383192">
    <property type="component" value="Unassembled WGS sequence"/>
</dbReference>
<protein>
    <submittedName>
        <fullName evidence="2">Uncharacterized protein</fullName>
    </submittedName>
</protein>
<reference evidence="2 3" key="1">
    <citation type="submission" date="2024-01" db="EMBL/GenBank/DDBJ databases">
        <title>A draft genome for a cacao thread blight-causing isolate of Paramarasmius palmivorus.</title>
        <authorList>
            <person name="Baruah I.K."/>
            <person name="Bukari Y."/>
            <person name="Amoako-Attah I."/>
            <person name="Meinhardt L.W."/>
            <person name="Bailey B.A."/>
            <person name="Cohen S.P."/>
        </authorList>
    </citation>
    <scope>NUCLEOTIDE SEQUENCE [LARGE SCALE GENOMIC DNA]</scope>
    <source>
        <strain evidence="2 3">GH-12</strain>
    </source>
</reference>
<comment type="caution">
    <text evidence="2">The sequence shown here is derived from an EMBL/GenBank/DDBJ whole genome shotgun (WGS) entry which is preliminary data.</text>
</comment>
<feature type="compositionally biased region" description="Polar residues" evidence="1">
    <location>
        <begin position="96"/>
        <end position="128"/>
    </location>
</feature>
<organism evidence="2 3">
    <name type="scientific">Paramarasmius palmivorus</name>
    <dbReference type="NCBI Taxonomy" id="297713"/>
    <lineage>
        <taxon>Eukaryota</taxon>
        <taxon>Fungi</taxon>
        <taxon>Dikarya</taxon>
        <taxon>Basidiomycota</taxon>
        <taxon>Agaricomycotina</taxon>
        <taxon>Agaricomycetes</taxon>
        <taxon>Agaricomycetidae</taxon>
        <taxon>Agaricales</taxon>
        <taxon>Marasmiineae</taxon>
        <taxon>Marasmiaceae</taxon>
        <taxon>Paramarasmius</taxon>
    </lineage>
</organism>
<feature type="compositionally biased region" description="Basic and acidic residues" evidence="1">
    <location>
        <begin position="133"/>
        <end position="144"/>
    </location>
</feature>
<feature type="region of interest" description="Disordered" evidence="1">
    <location>
        <begin position="1"/>
        <end position="165"/>
    </location>
</feature>
<dbReference type="AlphaFoldDB" id="A0AAW0BBJ7"/>
<evidence type="ECO:0000256" key="1">
    <source>
        <dbReference type="SAM" id="MobiDB-lite"/>
    </source>
</evidence>
<evidence type="ECO:0000313" key="2">
    <source>
        <dbReference type="EMBL" id="KAK7023458.1"/>
    </source>
</evidence>
<sequence length="165" mass="17925">MSSSAGDDLEPGGESSTRASSAKKPRTAVQTLQSTRASPNRQQQPRYIARKSTINPSGKSQGPGKQVNTWDARSVSTRVKANERNLKSTGKLILRHSSNTVVPTSATKSPQPTRASTSRQKASTNRQVSRVIDPSKRTKDHGQADGKAGQPKSRPRQEAKKPVWR</sequence>
<feature type="compositionally biased region" description="Polar residues" evidence="1">
    <location>
        <begin position="28"/>
        <end position="45"/>
    </location>
</feature>
<gene>
    <name evidence="2" type="ORF">VNI00_016764</name>
</gene>
<evidence type="ECO:0000313" key="3">
    <source>
        <dbReference type="Proteomes" id="UP001383192"/>
    </source>
</evidence>
<name>A0AAW0BBJ7_9AGAR</name>
<dbReference type="EMBL" id="JAYKXP010000139">
    <property type="protein sequence ID" value="KAK7023458.1"/>
    <property type="molecule type" value="Genomic_DNA"/>
</dbReference>
<feature type="compositionally biased region" description="Polar residues" evidence="1">
    <location>
        <begin position="66"/>
        <end position="79"/>
    </location>
</feature>
<proteinExistence type="predicted"/>
<keyword evidence="3" id="KW-1185">Reference proteome</keyword>